<feature type="region of interest" description="Disordered" evidence="2">
    <location>
        <begin position="1"/>
        <end position="33"/>
    </location>
</feature>
<feature type="coiled-coil region" evidence="1">
    <location>
        <begin position="90"/>
        <end position="138"/>
    </location>
</feature>
<organism evidence="3 4">
    <name type="scientific">Acaryochloris thomasi RCC1774</name>
    <dbReference type="NCBI Taxonomy" id="1764569"/>
    <lineage>
        <taxon>Bacteria</taxon>
        <taxon>Bacillati</taxon>
        <taxon>Cyanobacteriota</taxon>
        <taxon>Cyanophyceae</taxon>
        <taxon>Acaryochloridales</taxon>
        <taxon>Acaryochloridaceae</taxon>
        <taxon>Acaryochloris</taxon>
        <taxon>Acaryochloris thomasi</taxon>
    </lineage>
</organism>
<evidence type="ECO:0000256" key="1">
    <source>
        <dbReference type="SAM" id="Coils"/>
    </source>
</evidence>
<proteinExistence type="predicted"/>
<evidence type="ECO:0000256" key="2">
    <source>
        <dbReference type="SAM" id="MobiDB-lite"/>
    </source>
</evidence>
<keyword evidence="1" id="KW-0175">Coiled coil</keyword>
<feature type="compositionally biased region" description="Basic and acidic residues" evidence="2">
    <location>
        <begin position="1"/>
        <end position="11"/>
    </location>
</feature>
<dbReference type="RefSeq" id="WP_110985861.1">
    <property type="nucleotide sequence ID" value="NZ_CAWNWM010000005.1"/>
</dbReference>
<name>A0A2W1JZM7_9CYAN</name>
<dbReference type="OrthoDB" id="9819526at2"/>
<gene>
    <name evidence="3" type="ORF">C1752_01888</name>
</gene>
<protein>
    <submittedName>
        <fullName evidence="3">Uncharacterized protein</fullName>
    </submittedName>
</protein>
<reference evidence="3 4" key="1">
    <citation type="journal article" date="2018" name="Sci. Rep.">
        <title>A novel species of the marine cyanobacterium Acaryochloris with a unique pigment content and lifestyle.</title>
        <authorList>
            <person name="Partensky F."/>
            <person name="Six C."/>
            <person name="Ratin M."/>
            <person name="Garczarek L."/>
            <person name="Vaulot D."/>
            <person name="Probert I."/>
            <person name="Calteau A."/>
            <person name="Gourvil P."/>
            <person name="Marie D."/>
            <person name="Grebert T."/>
            <person name="Bouchier C."/>
            <person name="Le Panse S."/>
            <person name="Gachenot M."/>
            <person name="Rodriguez F."/>
            <person name="Garrido J.L."/>
        </authorList>
    </citation>
    <scope>NUCLEOTIDE SEQUENCE [LARGE SCALE GENOMIC DNA]</scope>
    <source>
        <strain evidence="3 4">RCC1774</strain>
    </source>
</reference>
<comment type="caution">
    <text evidence="3">The sequence shown here is derived from an EMBL/GenBank/DDBJ whole genome shotgun (WGS) entry which is preliminary data.</text>
</comment>
<keyword evidence="4" id="KW-1185">Reference proteome</keyword>
<evidence type="ECO:0000313" key="3">
    <source>
        <dbReference type="EMBL" id="PZD73557.1"/>
    </source>
</evidence>
<accession>A0A2W1JZM7</accession>
<dbReference type="AlphaFoldDB" id="A0A2W1JZM7"/>
<sequence length="245" mass="27336">MSLPEPFDRSTFKQSQSHHSVDPLSAPSETLETQPIGDWQEQLLPVATLMSEEDVTVLRQQLEAAHQLLYYRQNLVDSLTEQLVSGQTHLAQVERDLEEAQHNCARQADKVEDVQSVCQDLRSQLRRQQQRIGEYKQVLKQSGQLPRPAGQLATQGFVALDYDSLSGAPVDENEAKAAPVAPWSAEVADLAGPLAIYRKLAEMTMATAAARSQQKMIQKRAEPQTYNAEDYQLAAGHRIELPSFT</sequence>
<dbReference type="EMBL" id="PQWO01000005">
    <property type="protein sequence ID" value="PZD73557.1"/>
    <property type="molecule type" value="Genomic_DNA"/>
</dbReference>
<dbReference type="Proteomes" id="UP000248857">
    <property type="component" value="Unassembled WGS sequence"/>
</dbReference>
<evidence type="ECO:0000313" key="4">
    <source>
        <dbReference type="Proteomes" id="UP000248857"/>
    </source>
</evidence>